<sequence>MVSNAFQACVDISVSPMEGFDSVKGKKHWAWCPFILVSACSAGMFLYYFSVVDFDWLVDQILSQGDMSDAEIEASAQFMSKTSMTWSTTLGAVIGLVVINAVMAIYFNLVTKVIQPNELSFTGWYGFSWWISTPLIASSLLGILVILFSSGGMIGMEDLAPAGFGFVVNKSSDWFGLWNSITVFSLWSIYLCSVGLKSWLGINTNRAFYVAVAPSVAIYGVWSLFIVL</sequence>
<evidence type="ECO:0000259" key="6">
    <source>
        <dbReference type="Pfam" id="PF04893"/>
    </source>
</evidence>
<name>A0A520MIK6_9GAMM</name>
<evidence type="ECO:0000313" key="8">
    <source>
        <dbReference type="Proteomes" id="UP000315889"/>
    </source>
</evidence>
<evidence type="ECO:0000256" key="4">
    <source>
        <dbReference type="ARBA" id="ARBA00023136"/>
    </source>
</evidence>
<accession>A0A520MIK6</accession>
<dbReference type="GO" id="GO:0016020">
    <property type="term" value="C:membrane"/>
    <property type="evidence" value="ECO:0007669"/>
    <property type="project" value="UniProtKB-SubCell"/>
</dbReference>
<feature type="domain" description="Yip1" evidence="6">
    <location>
        <begin position="13"/>
        <end position="224"/>
    </location>
</feature>
<comment type="subcellular location">
    <subcellularLocation>
        <location evidence="1">Membrane</location>
        <topology evidence="1">Multi-pass membrane protein</topology>
    </subcellularLocation>
</comment>
<evidence type="ECO:0000313" key="7">
    <source>
        <dbReference type="EMBL" id="RZO21050.1"/>
    </source>
</evidence>
<keyword evidence="3 5" id="KW-1133">Transmembrane helix</keyword>
<proteinExistence type="predicted"/>
<evidence type="ECO:0000256" key="1">
    <source>
        <dbReference type="ARBA" id="ARBA00004141"/>
    </source>
</evidence>
<protein>
    <submittedName>
        <fullName evidence="7">YIP1 family protein</fullName>
    </submittedName>
</protein>
<feature type="transmembrane region" description="Helical" evidence="5">
    <location>
        <begin position="208"/>
        <end position="227"/>
    </location>
</feature>
<gene>
    <name evidence="7" type="ORF">EVB03_02130</name>
</gene>
<feature type="transmembrane region" description="Helical" evidence="5">
    <location>
        <begin position="89"/>
        <end position="109"/>
    </location>
</feature>
<dbReference type="EMBL" id="SHBP01000002">
    <property type="protein sequence ID" value="RZO21050.1"/>
    <property type="molecule type" value="Genomic_DNA"/>
</dbReference>
<organism evidence="7 8">
    <name type="scientific">SAR92 clade bacterium</name>
    <dbReference type="NCBI Taxonomy" id="2315479"/>
    <lineage>
        <taxon>Bacteria</taxon>
        <taxon>Pseudomonadati</taxon>
        <taxon>Pseudomonadota</taxon>
        <taxon>Gammaproteobacteria</taxon>
        <taxon>Cellvibrionales</taxon>
        <taxon>Porticoccaceae</taxon>
        <taxon>SAR92 clade</taxon>
    </lineage>
</organism>
<feature type="transmembrane region" description="Helical" evidence="5">
    <location>
        <begin position="29"/>
        <end position="49"/>
    </location>
</feature>
<dbReference type="Proteomes" id="UP000315889">
    <property type="component" value="Unassembled WGS sequence"/>
</dbReference>
<feature type="transmembrane region" description="Helical" evidence="5">
    <location>
        <begin position="129"/>
        <end position="154"/>
    </location>
</feature>
<evidence type="ECO:0000256" key="2">
    <source>
        <dbReference type="ARBA" id="ARBA00022692"/>
    </source>
</evidence>
<feature type="transmembrane region" description="Helical" evidence="5">
    <location>
        <begin position="174"/>
        <end position="196"/>
    </location>
</feature>
<dbReference type="Pfam" id="PF04893">
    <property type="entry name" value="Yip1"/>
    <property type="match status" value="1"/>
</dbReference>
<evidence type="ECO:0000256" key="3">
    <source>
        <dbReference type="ARBA" id="ARBA00022989"/>
    </source>
</evidence>
<keyword evidence="4 5" id="KW-0472">Membrane</keyword>
<reference evidence="7 8" key="1">
    <citation type="submission" date="2019-02" db="EMBL/GenBank/DDBJ databases">
        <title>Prokaryotic population dynamics and viral predation in marine succession experiment using metagenomics: the confinement effect.</title>
        <authorList>
            <person name="Haro-Moreno J.M."/>
            <person name="Rodriguez-Valera F."/>
            <person name="Lopez-Perez M."/>
        </authorList>
    </citation>
    <scope>NUCLEOTIDE SEQUENCE [LARGE SCALE GENOMIC DNA]</scope>
    <source>
        <strain evidence="7">MED-G170</strain>
    </source>
</reference>
<dbReference type="InterPro" id="IPR006977">
    <property type="entry name" value="Yip1_dom"/>
</dbReference>
<evidence type="ECO:0000256" key="5">
    <source>
        <dbReference type="SAM" id="Phobius"/>
    </source>
</evidence>
<keyword evidence="2 5" id="KW-0812">Transmembrane</keyword>
<comment type="caution">
    <text evidence="7">The sequence shown here is derived from an EMBL/GenBank/DDBJ whole genome shotgun (WGS) entry which is preliminary data.</text>
</comment>
<dbReference type="AlphaFoldDB" id="A0A520MIK6"/>